<evidence type="ECO:0000259" key="1">
    <source>
        <dbReference type="Pfam" id="PF24864"/>
    </source>
</evidence>
<gene>
    <name evidence="2" type="ORF">B0H63DRAFT_464082</name>
</gene>
<name>A0AAE0U3H6_9PEZI</name>
<keyword evidence="3" id="KW-1185">Reference proteome</keyword>
<sequence length="372" mass="42853">MSLYDRLAATANPQPLSPLFSTLPAEIRQLIYIEFWRLSGSDMRQHIFKRSTRPEIQDSEGRWGDLTPPPGLWTHVACVTDPRKPDVRYSNFQAVSTAIEHRQEAALWASRLRSEWCIHWPCEEADPCRPSQVTRQSRRELVLGGGTIAHFPANGSDDERYRQHSATAVWSPFLPVMLTCKRMYLECVSSIYSNLTFIFTDLLTAGDFLRMHSQRTPEQGNIRSLELSVRVINILSELYFPPTETEGRGPHGRRQERVVASKYVSMEANPWATVCDHLVAMPNLHDLRIWFDTRDLRPWHNRVSEARLFAKLAQVNVQSSKSRFILALPTLAANRGLDPQHFFEGDCLEDLPFVVERAPRANNWEIHLFFRS</sequence>
<comment type="caution">
    <text evidence="2">The sequence shown here is derived from an EMBL/GenBank/DDBJ whole genome shotgun (WGS) entry which is preliminary data.</text>
</comment>
<organism evidence="2 3">
    <name type="scientific">Podospora didyma</name>
    <dbReference type="NCBI Taxonomy" id="330526"/>
    <lineage>
        <taxon>Eukaryota</taxon>
        <taxon>Fungi</taxon>
        <taxon>Dikarya</taxon>
        <taxon>Ascomycota</taxon>
        <taxon>Pezizomycotina</taxon>
        <taxon>Sordariomycetes</taxon>
        <taxon>Sordariomycetidae</taxon>
        <taxon>Sordariales</taxon>
        <taxon>Podosporaceae</taxon>
        <taxon>Podospora</taxon>
    </lineage>
</organism>
<dbReference type="PANTHER" id="PTHR38790">
    <property type="entry name" value="2EXR DOMAIN-CONTAINING PROTEIN-RELATED"/>
    <property type="match status" value="1"/>
</dbReference>
<reference evidence="2" key="2">
    <citation type="submission" date="2023-06" db="EMBL/GenBank/DDBJ databases">
        <authorList>
            <consortium name="Lawrence Berkeley National Laboratory"/>
            <person name="Haridas S."/>
            <person name="Hensen N."/>
            <person name="Bonometti L."/>
            <person name="Westerberg I."/>
            <person name="Brannstrom I.O."/>
            <person name="Guillou S."/>
            <person name="Cros-Aarteil S."/>
            <person name="Calhoun S."/>
            <person name="Kuo A."/>
            <person name="Mondo S."/>
            <person name="Pangilinan J."/>
            <person name="Riley R."/>
            <person name="LaButti K."/>
            <person name="Andreopoulos B."/>
            <person name="Lipzen A."/>
            <person name="Chen C."/>
            <person name="Yanf M."/>
            <person name="Daum C."/>
            <person name="Ng V."/>
            <person name="Clum A."/>
            <person name="Steindorff A."/>
            <person name="Ohm R."/>
            <person name="Martin F."/>
            <person name="Silar P."/>
            <person name="Natvig D."/>
            <person name="Lalanne C."/>
            <person name="Gautier V."/>
            <person name="Ament-velasquez S.L."/>
            <person name="Kruys A."/>
            <person name="Hutchinson M.I."/>
            <person name="Powell A.J."/>
            <person name="Barry K."/>
            <person name="Miller A.N."/>
            <person name="Grigoriev I.V."/>
            <person name="Debuchy R."/>
            <person name="Gladieux P."/>
            <person name="Thoren M.H."/>
            <person name="Johannesson H."/>
        </authorList>
    </citation>
    <scope>NUCLEOTIDE SEQUENCE</scope>
    <source>
        <strain evidence="2">CBS 232.78</strain>
    </source>
</reference>
<evidence type="ECO:0000313" key="2">
    <source>
        <dbReference type="EMBL" id="KAK3389633.1"/>
    </source>
</evidence>
<protein>
    <recommendedName>
        <fullName evidence="1">DUF7730 domain-containing protein</fullName>
    </recommendedName>
</protein>
<dbReference type="Proteomes" id="UP001285441">
    <property type="component" value="Unassembled WGS sequence"/>
</dbReference>
<evidence type="ECO:0000313" key="3">
    <source>
        <dbReference type="Proteomes" id="UP001285441"/>
    </source>
</evidence>
<dbReference type="InterPro" id="IPR056632">
    <property type="entry name" value="DUF7730"/>
</dbReference>
<feature type="domain" description="DUF7730" evidence="1">
    <location>
        <begin position="163"/>
        <end position="338"/>
    </location>
</feature>
<dbReference type="EMBL" id="JAULSW010000002">
    <property type="protein sequence ID" value="KAK3389633.1"/>
    <property type="molecule type" value="Genomic_DNA"/>
</dbReference>
<reference evidence="2" key="1">
    <citation type="journal article" date="2023" name="Mol. Phylogenet. Evol.">
        <title>Genome-scale phylogeny and comparative genomics of the fungal order Sordariales.</title>
        <authorList>
            <person name="Hensen N."/>
            <person name="Bonometti L."/>
            <person name="Westerberg I."/>
            <person name="Brannstrom I.O."/>
            <person name="Guillou S."/>
            <person name="Cros-Aarteil S."/>
            <person name="Calhoun S."/>
            <person name="Haridas S."/>
            <person name="Kuo A."/>
            <person name="Mondo S."/>
            <person name="Pangilinan J."/>
            <person name="Riley R."/>
            <person name="LaButti K."/>
            <person name="Andreopoulos B."/>
            <person name="Lipzen A."/>
            <person name="Chen C."/>
            <person name="Yan M."/>
            <person name="Daum C."/>
            <person name="Ng V."/>
            <person name="Clum A."/>
            <person name="Steindorff A."/>
            <person name="Ohm R.A."/>
            <person name="Martin F."/>
            <person name="Silar P."/>
            <person name="Natvig D.O."/>
            <person name="Lalanne C."/>
            <person name="Gautier V."/>
            <person name="Ament-Velasquez S.L."/>
            <person name="Kruys A."/>
            <person name="Hutchinson M.I."/>
            <person name="Powell A.J."/>
            <person name="Barry K."/>
            <person name="Miller A.N."/>
            <person name="Grigoriev I.V."/>
            <person name="Debuchy R."/>
            <person name="Gladieux P."/>
            <person name="Hiltunen Thoren M."/>
            <person name="Johannesson H."/>
        </authorList>
    </citation>
    <scope>NUCLEOTIDE SEQUENCE</scope>
    <source>
        <strain evidence="2">CBS 232.78</strain>
    </source>
</reference>
<dbReference type="AlphaFoldDB" id="A0AAE0U3H6"/>
<accession>A0AAE0U3H6</accession>
<proteinExistence type="predicted"/>
<dbReference type="Pfam" id="PF24864">
    <property type="entry name" value="DUF7730"/>
    <property type="match status" value="1"/>
</dbReference>